<evidence type="ECO:0000256" key="1">
    <source>
        <dbReference type="SAM" id="MobiDB-lite"/>
    </source>
</evidence>
<feature type="transmembrane region" description="Helical" evidence="2">
    <location>
        <begin position="163"/>
        <end position="182"/>
    </location>
</feature>
<dbReference type="Proteomes" id="UP000321234">
    <property type="component" value="Unassembled WGS sequence"/>
</dbReference>
<dbReference type="OrthoDB" id="4966979at2"/>
<dbReference type="AlphaFoldDB" id="A0A5C8ZCG6"/>
<feature type="transmembrane region" description="Helical" evidence="2">
    <location>
        <begin position="347"/>
        <end position="365"/>
    </location>
</feature>
<accession>A0A5C8ZCG6</accession>
<keyword evidence="5" id="KW-1185">Reference proteome</keyword>
<feature type="transmembrane region" description="Helical" evidence="2">
    <location>
        <begin position="404"/>
        <end position="420"/>
    </location>
</feature>
<dbReference type="Pfam" id="PF07786">
    <property type="entry name" value="HGSNAT_cat"/>
    <property type="match status" value="1"/>
</dbReference>
<protein>
    <submittedName>
        <fullName evidence="4">DUF1624 domain-containing protein</fullName>
    </submittedName>
</protein>
<organism evidence="4 5">
    <name type="scientific">Quadrisphaera setariae</name>
    <dbReference type="NCBI Taxonomy" id="2593304"/>
    <lineage>
        <taxon>Bacteria</taxon>
        <taxon>Bacillati</taxon>
        <taxon>Actinomycetota</taxon>
        <taxon>Actinomycetes</taxon>
        <taxon>Kineosporiales</taxon>
        <taxon>Kineosporiaceae</taxon>
        <taxon>Quadrisphaera</taxon>
    </lineage>
</organism>
<feature type="transmembrane region" description="Helical" evidence="2">
    <location>
        <begin position="267"/>
        <end position="292"/>
    </location>
</feature>
<evidence type="ECO:0000256" key="2">
    <source>
        <dbReference type="SAM" id="Phobius"/>
    </source>
</evidence>
<sequence>MSVPSMSKSTASKVRPVRESRPRGRPSGAGRGWVSTAGRLEGVSTPAGGPGPGGAARSTALAAPRRERLVGVDAARGLALLGMMGTHLVSRTTADGGVSWVYEVFSGRASALFAVLAGVGLALSTGRTDPPRGLELRAARAGVLARAGVVGGVGLLVGLAPGYIYVILVYYGLLFAVAALFVGLRFRTLALLGGAWLLVGPVVARLVRPLVSGPGGAPTFDVPSPASLLHPLELLTGLFVTGVYPVLTWTGYLLVGMAVGRLPLQRAVVAGWLLATGAAAAVVAPLASAAALGAAGGEQVLQGQAPPSWGVTDLPLALDTFLPGATPTTTWAWLLIDTPHSATPFDLVGTTGSALAMLGAALLVGRAVPWSLAPLAGAGAMTLTLYSLHVVTSRPTGEVLGGEAAWLFHAAAAVVVGLAVREAGLRGPLEAVAARATRAARSAVLRRTPSL</sequence>
<proteinExistence type="predicted"/>
<keyword evidence="2" id="KW-1133">Transmembrane helix</keyword>
<feature type="compositionally biased region" description="Polar residues" evidence="1">
    <location>
        <begin position="1"/>
        <end position="12"/>
    </location>
</feature>
<comment type="caution">
    <text evidence="4">The sequence shown here is derived from an EMBL/GenBank/DDBJ whole genome shotgun (WGS) entry which is preliminary data.</text>
</comment>
<keyword evidence="2" id="KW-0812">Transmembrane</keyword>
<feature type="transmembrane region" description="Helical" evidence="2">
    <location>
        <begin position="189"/>
        <end position="207"/>
    </location>
</feature>
<gene>
    <name evidence="4" type="ORF">FMM08_13345</name>
</gene>
<feature type="transmembrane region" description="Helical" evidence="2">
    <location>
        <begin position="109"/>
        <end position="126"/>
    </location>
</feature>
<reference evidence="4 5" key="1">
    <citation type="submission" date="2019-07" db="EMBL/GenBank/DDBJ databases">
        <title>Quadrisphaera sp. strain DD2A genome sequencing and assembly.</title>
        <authorList>
            <person name="Kim I."/>
        </authorList>
    </citation>
    <scope>NUCLEOTIDE SEQUENCE [LARGE SCALE GENOMIC DNA]</scope>
    <source>
        <strain evidence="4 5">DD2A</strain>
    </source>
</reference>
<feature type="domain" description="Heparan-alpha-glucosaminide N-acetyltransferase catalytic" evidence="3">
    <location>
        <begin position="68"/>
        <end position="286"/>
    </location>
</feature>
<evidence type="ECO:0000313" key="4">
    <source>
        <dbReference type="EMBL" id="TXR55795.1"/>
    </source>
</evidence>
<feature type="region of interest" description="Disordered" evidence="1">
    <location>
        <begin position="1"/>
        <end position="60"/>
    </location>
</feature>
<keyword evidence="2" id="KW-0472">Membrane</keyword>
<evidence type="ECO:0000259" key="3">
    <source>
        <dbReference type="Pfam" id="PF07786"/>
    </source>
</evidence>
<feature type="transmembrane region" description="Helical" evidence="2">
    <location>
        <begin position="234"/>
        <end position="255"/>
    </location>
</feature>
<dbReference type="InterPro" id="IPR012429">
    <property type="entry name" value="HGSNAT_cat"/>
</dbReference>
<evidence type="ECO:0000313" key="5">
    <source>
        <dbReference type="Proteomes" id="UP000321234"/>
    </source>
</evidence>
<dbReference type="EMBL" id="VKAC01000007">
    <property type="protein sequence ID" value="TXR55795.1"/>
    <property type="molecule type" value="Genomic_DNA"/>
</dbReference>
<name>A0A5C8ZCG6_9ACTN</name>
<feature type="transmembrane region" description="Helical" evidence="2">
    <location>
        <begin position="372"/>
        <end position="392"/>
    </location>
</feature>